<evidence type="ECO:0008006" key="4">
    <source>
        <dbReference type="Google" id="ProtNLM"/>
    </source>
</evidence>
<evidence type="ECO:0000313" key="3">
    <source>
        <dbReference type="Proteomes" id="UP000546126"/>
    </source>
</evidence>
<sequence length="154" mass="16569">MRSYTSKRQQNQAAPVLRFELDGEVFTGEGSVSMMDLSEFARLASVGMDTTDPRAGAILADIYLALLGENEYQRFRAHCRRNGTDGETLMNILGDLASEEADRPTDRSSDSSDGPPNAAGTARVVSFSRGTVAEVPSEATAETETAPRKVVSYG</sequence>
<accession>A0A7Y6MGA6</accession>
<protein>
    <recommendedName>
        <fullName evidence="4">Tail assembly chaperone</fullName>
    </recommendedName>
</protein>
<dbReference type="AlphaFoldDB" id="A0A7Y6MGA6"/>
<comment type="caution">
    <text evidence="2">The sequence shown here is derived from an EMBL/GenBank/DDBJ whole genome shotgun (WGS) entry which is preliminary data.</text>
</comment>
<name>A0A7Y6MGA6_9ACTN</name>
<dbReference type="EMBL" id="JABWGO010000012">
    <property type="protein sequence ID" value="NUW45541.1"/>
    <property type="molecule type" value="Genomic_DNA"/>
</dbReference>
<gene>
    <name evidence="2" type="ORF">HT134_36315</name>
</gene>
<dbReference type="Proteomes" id="UP000546126">
    <property type="component" value="Unassembled WGS sequence"/>
</dbReference>
<organism evidence="2 3">
    <name type="scientific">Nonomuraea rhodomycinica</name>
    <dbReference type="NCBI Taxonomy" id="1712872"/>
    <lineage>
        <taxon>Bacteria</taxon>
        <taxon>Bacillati</taxon>
        <taxon>Actinomycetota</taxon>
        <taxon>Actinomycetes</taxon>
        <taxon>Streptosporangiales</taxon>
        <taxon>Streptosporangiaceae</taxon>
        <taxon>Nonomuraea</taxon>
    </lineage>
</organism>
<feature type="compositionally biased region" description="Basic and acidic residues" evidence="1">
    <location>
        <begin position="100"/>
        <end position="110"/>
    </location>
</feature>
<keyword evidence="3" id="KW-1185">Reference proteome</keyword>
<dbReference type="RefSeq" id="WP_175605000.1">
    <property type="nucleotide sequence ID" value="NZ_JABWGO010000012.1"/>
</dbReference>
<evidence type="ECO:0000256" key="1">
    <source>
        <dbReference type="SAM" id="MobiDB-lite"/>
    </source>
</evidence>
<proteinExistence type="predicted"/>
<reference evidence="2 3" key="1">
    <citation type="submission" date="2020-06" db="EMBL/GenBank/DDBJ databases">
        <authorList>
            <person name="Chanama M."/>
        </authorList>
    </citation>
    <scope>NUCLEOTIDE SEQUENCE [LARGE SCALE GENOMIC DNA]</scope>
    <source>
        <strain evidence="2 3">TBRC6557</strain>
    </source>
</reference>
<evidence type="ECO:0000313" key="2">
    <source>
        <dbReference type="EMBL" id="NUW45541.1"/>
    </source>
</evidence>
<feature type="region of interest" description="Disordered" evidence="1">
    <location>
        <begin position="92"/>
        <end position="154"/>
    </location>
</feature>